<reference evidence="2 3" key="1">
    <citation type="journal article" date="2014" name="Genome Biol. Evol.">
        <title>Comparative Genomics of the Campylobacter lari Group.</title>
        <authorList>
            <person name="Miller W.G."/>
            <person name="Yee E."/>
            <person name="Chapman M.H."/>
            <person name="Smith T.P."/>
            <person name="Bono J.L."/>
            <person name="Huynh S."/>
            <person name="Parker C.T."/>
            <person name="Vandamme P."/>
            <person name="Luong K."/>
            <person name="Korlach J."/>
        </authorList>
    </citation>
    <scope>NUCLEOTIDE SEQUENCE [LARGE SCALE GENOMIC DNA]</scope>
    <source>
        <strain evidence="2 3">NCTC 12927</strain>
    </source>
</reference>
<evidence type="ECO:0000313" key="2">
    <source>
        <dbReference type="EMBL" id="AJC87236.1"/>
    </source>
</evidence>
<keyword evidence="1" id="KW-0732">Signal</keyword>
<evidence type="ECO:0000256" key="1">
    <source>
        <dbReference type="SAM" id="SignalP"/>
    </source>
</evidence>
<dbReference type="PROSITE" id="PS51257">
    <property type="entry name" value="PROKAR_LIPOPROTEIN"/>
    <property type="match status" value="1"/>
</dbReference>
<dbReference type="EMBL" id="CP007770">
    <property type="protein sequence ID" value="AJC87236.1"/>
    <property type="molecule type" value="Genomic_DNA"/>
</dbReference>
<protein>
    <recommendedName>
        <fullName evidence="4">Lipoprotein</fullName>
    </recommendedName>
</protein>
<name>A0A0A8GZN8_9BACT</name>
<evidence type="ECO:0000313" key="3">
    <source>
        <dbReference type="Proteomes" id="UP000031163"/>
    </source>
</evidence>
<evidence type="ECO:0008006" key="4">
    <source>
        <dbReference type="Google" id="ProtNLM"/>
    </source>
</evidence>
<dbReference type="HOGENOM" id="CLU_1493932_0_0_7"/>
<sequence length="177" mass="19692">MKFIIPIFLLIFSGCATTSVKEMMKIETSTAQERQLQTKSFNTVDTNKILSSSIATLQDLGFNIDEINRDFGIVSASKTRDAREVSTQAGIVVLALLSPGAAMAASKQSDHTQEIKASVVISTNNKIQKTFVRFTMQRIVRNQEGSVNEVGTIKDKEIYQQFYEKLSKSVFLEANEL</sequence>
<dbReference type="Proteomes" id="UP000031163">
    <property type="component" value="Chromosome"/>
</dbReference>
<organism evidence="2 3">
    <name type="scientific">Campylobacter insulaenigrae NCTC 12927</name>
    <dbReference type="NCBI Taxonomy" id="1031564"/>
    <lineage>
        <taxon>Bacteria</taxon>
        <taxon>Pseudomonadati</taxon>
        <taxon>Campylobacterota</taxon>
        <taxon>Epsilonproteobacteria</taxon>
        <taxon>Campylobacterales</taxon>
        <taxon>Campylobacteraceae</taxon>
        <taxon>Campylobacter</taxon>
    </lineage>
</organism>
<proteinExistence type="predicted"/>
<dbReference type="RefSeq" id="WP_039649151.1">
    <property type="nucleotide sequence ID" value="NZ_CP007770.1"/>
</dbReference>
<feature type="signal peptide" evidence="1">
    <location>
        <begin position="1"/>
        <end position="18"/>
    </location>
</feature>
<feature type="chain" id="PRO_5002036604" description="Lipoprotein" evidence="1">
    <location>
        <begin position="19"/>
        <end position="177"/>
    </location>
</feature>
<dbReference type="STRING" id="1031564.CINS_0234"/>
<dbReference type="AlphaFoldDB" id="A0A0A8GZN8"/>
<dbReference type="GeneID" id="74431054"/>
<accession>A0A0A8GZN8</accession>
<gene>
    <name evidence="2" type="ORF">CINS_0234</name>
</gene>
<dbReference type="KEGG" id="cis:CINS_0234"/>